<dbReference type="EMBL" id="MU006216">
    <property type="protein sequence ID" value="KAF2833246.1"/>
    <property type="molecule type" value="Genomic_DNA"/>
</dbReference>
<dbReference type="GO" id="GO:0016592">
    <property type="term" value="C:mediator complex"/>
    <property type="evidence" value="ECO:0007669"/>
    <property type="project" value="InterPro"/>
</dbReference>
<evidence type="ECO:0000256" key="9">
    <source>
        <dbReference type="RuleBase" id="RU364151"/>
    </source>
</evidence>
<evidence type="ECO:0000256" key="8">
    <source>
        <dbReference type="ARBA" id="ARBA00032018"/>
    </source>
</evidence>
<evidence type="ECO:0000313" key="12">
    <source>
        <dbReference type="Proteomes" id="UP000799424"/>
    </source>
</evidence>
<evidence type="ECO:0000313" key="11">
    <source>
        <dbReference type="EMBL" id="KAF2833246.1"/>
    </source>
</evidence>
<name>A0A6A7AJ45_9PLEO</name>
<comment type="function">
    <text evidence="9">Component of the Mediator complex, a coactivator involved in the regulated transcription of nearly all RNA polymerase II-dependent genes. Mediator functions as a bridge to convey information from gene-specific regulatory proteins to the basal RNA polymerase II transcription machinery. Mediator is recruited to promoters by direct interactions with regulatory proteins and serves as a scaffold for the assembly of a functional preinitiation complex with RNA polymerase II and the general transcription factors.</text>
</comment>
<keyword evidence="5 9" id="KW-0010">Activator</keyword>
<keyword evidence="7 9" id="KW-0539">Nucleus</keyword>
<dbReference type="GO" id="GO:0003712">
    <property type="term" value="F:transcription coregulator activity"/>
    <property type="evidence" value="ECO:0007669"/>
    <property type="project" value="InterPro"/>
</dbReference>
<dbReference type="InterPro" id="IPR013942">
    <property type="entry name" value="Mediator_Med19_fun"/>
</dbReference>
<evidence type="ECO:0000256" key="2">
    <source>
        <dbReference type="ARBA" id="ARBA00009259"/>
    </source>
</evidence>
<evidence type="ECO:0000256" key="7">
    <source>
        <dbReference type="ARBA" id="ARBA00023242"/>
    </source>
</evidence>
<organism evidence="11 12">
    <name type="scientific">Ophiobolus disseminans</name>
    <dbReference type="NCBI Taxonomy" id="1469910"/>
    <lineage>
        <taxon>Eukaryota</taxon>
        <taxon>Fungi</taxon>
        <taxon>Dikarya</taxon>
        <taxon>Ascomycota</taxon>
        <taxon>Pezizomycotina</taxon>
        <taxon>Dothideomycetes</taxon>
        <taxon>Pleosporomycetidae</taxon>
        <taxon>Pleosporales</taxon>
        <taxon>Pleosporineae</taxon>
        <taxon>Phaeosphaeriaceae</taxon>
        <taxon>Ophiobolus</taxon>
    </lineage>
</organism>
<protein>
    <recommendedName>
        <fullName evidence="3 9">Mediator of RNA polymerase II transcription subunit 19</fullName>
    </recommendedName>
    <alternativeName>
        <fullName evidence="8 9">Mediator complex subunit 19</fullName>
    </alternativeName>
</protein>
<evidence type="ECO:0000256" key="10">
    <source>
        <dbReference type="SAM" id="MobiDB-lite"/>
    </source>
</evidence>
<dbReference type="GO" id="GO:0006357">
    <property type="term" value="P:regulation of transcription by RNA polymerase II"/>
    <property type="evidence" value="ECO:0007669"/>
    <property type="project" value="InterPro"/>
</dbReference>
<keyword evidence="12" id="KW-1185">Reference proteome</keyword>
<feature type="compositionally biased region" description="Acidic residues" evidence="10">
    <location>
        <begin position="112"/>
        <end position="124"/>
    </location>
</feature>
<proteinExistence type="inferred from homology"/>
<comment type="subunit">
    <text evidence="9">Component of the Mediator complex.</text>
</comment>
<evidence type="ECO:0000256" key="3">
    <source>
        <dbReference type="ARBA" id="ARBA00019615"/>
    </source>
</evidence>
<keyword evidence="4 9" id="KW-0805">Transcription regulation</keyword>
<feature type="region of interest" description="Disordered" evidence="10">
    <location>
        <begin position="301"/>
        <end position="399"/>
    </location>
</feature>
<accession>A0A6A7AJ45</accession>
<gene>
    <name evidence="9" type="primary">MED19</name>
    <name evidence="11" type="ORF">CC86DRAFT_338449</name>
</gene>
<dbReference type="Pfam" id="PF08633">
    <property type="entry name" value="Rox3"/>
    <property type="match status" value="1"/>
</dbReference>
<dbReference type="OrthoDB" id="2160599at2759"/>
<keyword evidence="6 9" id="KW-0804">Transcription</keyword>
<comment type="subcellular location">
    <subcellularLocation>
        <location evidence="1 9">Nucleus</location>
    </subcellularLocation>
</comment>
<feature type="compositionally biased region" description="Low complexity" evidence="10">
    <location>
        <begin position="37"/>
        <end position="53"/>
    </location>
</feature>
<comment type="similarity">
    <text evidence="2 9">Belongs to the Mediator complex subunit 19 family.</text>
</comment>
<evidence type="ECO:0000256" key="1">
    <source>
        <dbReference type="ARBA" id="ARBA00004123"/>
    </source>
</evidence>
<reference evidence="11" key="1">
    <citation type="journal article" date="2020" name="Stud. Mycol.">
        <title>101 Dothideomycetes genomes: a test case for predicting lifestyles and emergence of pathogens.</title>
        <authorList>
            <person name="Haridas S."/>
            <person name="Albert R."/>
            <person name="Binder M."/>
            <person name="Bloem J."/>
            <person name="Labutti K."/>
            <person name="Salamov A."/>
            <person name="Andreopoulos B."/>
            <person name="Baker S."/>
            <person name="Barry K."/>
            <person name="Bills G."/>
            <person name="Bluhm B."/>
            <person name="Cannon C."/>
            <person name="Castanera R."/>
            <person name="Culley D."/>
            <person name="Daum C."/>
            <person name="Ezra D."/>
            <person name="Gonzalez J."/>
            <person name="Henrissat B."/>
            <person name="Kuo A."/>
            <person name="Liang C."/>
            <person name="Lipzen A."/>
            <person name="Lutzoni F."/>
            <person name="Magnuson J."/>
            <person name="Mondo S."/>
            <person name="Nolan M."/>
            <person name="Ohm R."/>
            <person name="Pangilinan J."/>
            <person name="Park H.-J."/>
            <person name="Ramirez L."/>
            <person name="Alfaro M."/>
            <person name="Sun H."/>
            <person name="Tritt A."/>
            <person name="Yoshinaga Y."/>
            <person name="Zwiers L.-H."/>
            <person name="Turgeon B."/>
            <person name="Goodwin S."/>
            <person name="Spatafora J."/>
            <person name="Crous P."/>
            <person name="Grigoriev I."/>
        </authorList>
    </citation>
    <scope>NUCLEOTIDE SEQUENCE</scope>
    <source>
        <strain evidence="11">CBS 113818</strain>
    </source>
</reference>
<sequence length="399" mass="42423">MSEHSAKRQRLDATGRFSPASPPFDVVAKASGHTKTPIHPRTPTSPPHSSMSSQANGGSAMNTTAAPSHTSPQSSVAMSQSLSQTAGAATNPQPFPTPASTTGVFSSANVDSDGDAMMEDSADDDAARSGRHRRSNHDRQGEFEFSGRGGLKAAEGISGDLLFKVAECKTDVSRPHGSQNLFKLYSLESLARSVARNDPVTGEKINKLRKSYEGHIKHMQIAGKPKAVKMDGAFTGPVSYPDEMWNDMHVRGKGLEQALNPERTALDPGFGSLLDSAFAGMAPGPLPNADANRYRTYIGTDDVVKPKPQDGPPHRPTPHTSAAPTPGNFTAGRGVSRPERSGSKRQYTDAAFQGYGEGYGDDFGADSTGGEDNAQGNLKRRKIQFERPPHSVEVGGARR</sequence>
<feature type="compositionally biased region" description="Basic and acidic residues" evidence="10">
    <location>
        <begin position="1"/>
        <end position="13"/>
    </location>
</feature>
<evidence type="ECO:0000256" key="5">
    <source>
        <dbReference type="ARBA" id="ARBA00023159"/>
    </source>
</evidence>
<evidence type="ECO:0000256" key="4">
    <source>
        <dbReference type="ARBA" id="ARBA00023015"/>
    </source>
</evidence>
<dbReference type="Proteomes" id="UP000799424">
    <property type="component" value="Unassembled WGS sequence"/>
</dbReference>
<evidence type="ECO:0000256" key="6">
    <source>
        <dbReference type="ARBA" id="ARBA00023163"/>
    </source>
</evidence>
<feature type="compositionally biased region" description="Polar residues" evidence="10">
    <location>
        <begin position="54"/>
        <end position="110"/>
    </location>
</feature>
<feature type="region of interest" description="Disordered" evidence="10">
    <location>
        <begin position="1"/>
        <end position="147"/>
    </location>
</feature>
<dbReference type="AlphaFoldDB" id="A0A6A7AJ45"/>